<dbReference type="OrthoDB" id="2507309at2759"/>
<dbReference type="AlphaFoldDB" id="A0A0L6UKW5"/>
<keyword evidence="2" id="KW-1185">Reference proteome</keyword>
<accession>A0A0L6UKW5</accession>
<reference evidence="1 2" key="1">
    <citation type="submission" date="2015-08" db="EMBL/GenBank/DDBJ databases">
        <title>Next Generation Sequencing and Analysis of the Genome of Puccinia sorghi L Schw, the Causal Agent of Maize Common Rust.</title>
        <authorList>
            <person name="Rochi L."/>
            <person name="Burguener G."/>
            <person name="Darino M."/>
            <person name="Turjanski A."/>
            <person name="Kreff E."/>
            <person name="Dieguez M.J."/>
            <person name="Sacco F."/>
        </authorList>
    </citation>
    <scope>NUCLEOTIDE SEQUENCE [LARGE SCALE GENOMIC DNA]</scope>
    <source>
        <strain evidence="1 2">RO10H11247</strain>
    </source>
</reference>
<protein>
    <submittedName>
        <fullName evidence="1">Uncharacterized protein</fullName>
    </submittedName>
</protein>
<comment type="caution">
    <text evidence="1">The sequence shown here is derived from an EMBL/GenBank/DDBJ whole genome shotgun (WGS) entry which is preliminary data.</text>
</comment>
<proteinExistence type="predicted"/>
<name>A0A0L6UKW5_9BASI</name>
<evidence type="ECO:0000313" key="1">
    <source>
        <dbReference type="EMBL" id="KNZ48892.1"/>
    </source>
</evidence>
<dbReference type="EMBL" id="LAVV01010545">
    <property type="protein sequence ID" value="KNZ48892.1"/>
    <property type="molecule type" value="Genomic_DNA"/>
</dbReference>
<gene>
    <name evidence="1" type="ORF">VP01_5342g1</name>
</gene>
<feature type="non-terminal residue" evidence="1">
    <location>
        <position position="1"/>
    </location>
</feature>
<organism evidence="1 2">
    <name type="scientific">Puccinia sorghi</name>
    <dbReference type="NCBI Taxonomy" id="27349"/>
    <lineage>
        <taxon>Eukaryota</taxon>
        <taxon>Fungi</taxon>
        <taxon>Dikarya</taxon>
        <taxon>Basidiomycota</taxon>
        <taxon>Pucciniomycotina</taxon>
        <taxon>Pucciniomycetes</taxon>
        <taxon>Pucciniales</taxon>
        <taxon>Pucciniaceae</taxon>
        <taxon>Puccinia</taxon>
    </lineage>
</organism>
<sequence length="225" mass="25476">EHVQLLRMGESKSFFAYSTGACTLCTMLNFKHKVISGMKVHNFHILLNLHSNKRRLNNKLSLLMKTCPVKPCINQRLRHPQRRLLLAKPPLKKIYGDYAFDSKGLCHHCKKPCGNTLGEFTEPASRYVANTKPTRIFIDFHHDGNNYLWFFSRPAKVSLPLQGGKNKPIMIFQFVTTTLEDPKSGLSFPNLNLKVGPFVGYHDMILGIPVLSTLSLLVSIPSQSI</sequence>
<dbReference type="VEuPathDB" id="FungiDB:VP01_5342g1"/>
<evidence type="ECO:0000313" key="2">
    <source>
        <dbReference type="Proteomes" id="UP000037035"/>
    </source>
</evidence>
<dbReference type="Proteomes" id="UP000037035">
    <property type="component" value="Unassembled WGS sequence"/>
</dbReference>